<dbReference type="InterPro" id="IPR008979">
    <property type="entry name" value="Galactose-bd-like_sf"/>
</dbReference>
<dbReference type="InterPro" id="IPR018946">
    <property type="entry name" value="PhoD-like_MPP"/>
</dbReference>
<dbReference type="PANTHER" id="PTHR33987">
    <property type="entry name" value="CALCINEURIN-LIKE METALLO-PHOSPHOESTERASE SUPERFAMILY PROTEIN"/>
    <property type="match status" value="1"/>
</dbReference>
<protein>
    <submittedName>
        <fullName evidence="2">Phosphodiesterase/alkaline phosphatase D-like protein</fullName>
    </submittedName>
</protein>
<dbReference type="EMBL" id="KF652071">
    <property type="protein sequence ID" value="AHC28104.1"/>
    <property type="molecule type" value="Genomic_DNA"/>
</dbReference>
<dbReference type="RefSeq" id="WP_024067025.1">
    <property type="nucleotide sequence ID" value="NC_023067.1"/>
</dbReference>
<feature type="domain" description="PhoD-like phosphatase metallophosphatase" evidence="1">
    <location>
        <begin position="188"/>
        <end position="348"/>
    </location>
</feature>
<gene>
    <name evidence="2" type="ORF">pFP3.2c</name>
</gene>
<dbReference type="PANTHER" id="PTHR33987:SF1">
    <property type="entry name" value="CALCINEURIN-LIKE METALLO-PHOSPHOESTERASE SUPERFAMILY PROTEIN"/>
    <property type="match status" value="1"/>
</dbReference>
<dbReference type="Gene3D" id="3.60.21.70">
    <property type="entry name" value="PhoD-like phosphatase"/>
    <property type="match status" value="1"/>
</dbReference>
<dbReference type="SUPFAM" id="SSF49785">
    <property type="entry name" value="Galactose-binding domain-like"/>
    <property type="match status" value="1"/>
</dbReference>
<keyword evidence="2" id="KW-0614">Plasmid</keyword>
<dbReference type="SUPFAM" id="SSF56300">
    <property type="entry name" value="Metallo-dependent phosphatases"/>
    <property type="match status" value="1"/>
</dbReference>
<evidence type="ECO:0000313" key="2">
    <source>
        <dbReference type="EMBL" id="AHC28104.1"/>
    </source>
</evidence>
<proteinExistence type="predicted"/>
<dbReference type="InterPro" id="IPR029052">
    <property type="entry name" value="Metallo-depent_PP-like"/>
</dbReference>
<dbReference type="Pfam" id="PF09423">
    <property type="entry name" value="PhoD"/>
    <property type="match status" value="1"/>
</dbReference>
<dbReference type="Gene3D" id="2.60.120.560">
    <property type="entry name" value="Exo-inulinase, domain 1"/>
    <property type="match status" value="1"/>
</dbReference>
<geneLocation type="plasmid" evidence="2">
    <name>pFP3</name>
</geneLocation>
<dbReference type="InterPro" id="IPR038607">
    <property type="entry name" value="PhoD-like_sf"/>
</dbReference>
<sequence>MALDVAAVWVGATTHTTARVKVQLSVTTTSGSLLVADNEAMSGAVTLGPVTAGGGNILTFDVTGLDPDTRYWILVNDGAPNPSFKSTFLTHPVPAGERCSYIFGAAGDAGLTGDGDEGTVTSGVSNGFVFDTMRGQAADTAERWLWFSHLGDLHYKNISTNDVTAFRNAYSETMNYGAFINPAARQGQFYRSVAATYVWDDHDFGANNSNRTSASNPAANSVYREWTPHYPLPGGTTGIYQSWQVGRVLYVASDVRSFRDPNSDPLTPAKTMLGTAQKAWLERLLSTARGTGAEALVWQTPSRWVGGDDTWNDFSYERAEMVELFGDTGWLDRMILMTADMHAVSMCSGPANGYGRFPMYMFAGMDAGAWSTGPEYDIGSVAGRRQYGTMRVQDNGHTIALTGTGYHDGAVLMQHTAYLHVGNPVIALSHGGGHISEPFTPTDDDQKIRNLVTARRTDGGEYTYAKTTGPYNTGDPATEADAVGEYDEGVEVNVADDAQLPDQAAWRVALSTVDEDRYPVVRIDLARNPELVDQVAGLYVGDRLTISDPPPEVAPDTIEIVAEGGTERIGHPNHLDVDLNASPGTPWLVAHIVEPATLVSVGFETDLESFTGEGGASVARIAAPGVPPFGGAWSCRITPDGVTATGGAVGPLTATSTVVPGTQYRVSMWAYAAGGMADVRPAVHWHDEAGTFLSSSGPAQPALAAGVWTLMTAVVTAPANATRLKARAIHGGTPAASAVWYADAIAVQEVTATGKSAGPDRPNRYDTGSSHLVSAVNSSATSFVVHTPPDGIRDRSPWIQSTGLTALLPAQFPFDLKLGGEVVRCTACTPSGLDQFGRSVSNGWGTATVGGAWSNSGGTNADYDVNGSVGRHSHPSRNVFRYTSLNSLALADVEVRASITIPVVPTGDGLSAFVLARANIGTGAYYFARLTAATTSTVQLTLRKRLPAETLLATAPHTLPFTAGATYRVRLQIEGTTVRAKAWPSGGVEPVDWEVSATDTSLTSGAVGCGSFIPTTNTNALPVVFSFDDVEVFPQVMTVQRSINTVVKSHAAGAPISLARPAPAAL</sequence>
<evidence type="ECO:0000259" key="1">
    <source>
        <dbReference type="Pfam" id="PF09423"/>
    </source>
</evidence>
<accession>V9QFK9</accession>
<organism evidence="2">
    <name type="scientific">Streptomyces sp. F2</name>
    <dbReference type="NCBI Taxonomy" id="317660"/>
    <lineage>
        <taxon>Bacteria</taxon>
        <taxon>Bacillati</taxon>
        <taxon>Actinomycetota</taxon>
        <taxon>Actinomycetes</taxon>
        <taxon>Kitasatosporales</taxon>
        <taxon>Streptomycetaceae</taxon>
        <taxon>Streptomyces</taxon>
    </lineage>
</organism>
<dbReference type="AlphaFoldDB" id="V9QFK9"/>
<dbReference type="Gene3D" id="2.60.120.260">
    <property type="entry name" value="Galactose-binding domain-like"/>
    <property type="match status" value="1"/>
</dbReference>
<name>V9QFK9_9ACTN</name>
<reference evidence="2" key="1">
    <citation type="submission" date="2013-09" db="EMBL/GenBank/DDBJ databases">
        <title>Complete nucleotide sequence of Streptomyces linear plasmid pFP3.</title>
        <authorList>
            <person name="Chen Z."/>
            <person name="Fang P."/>
            <person name="Qin Z."/>
        </authorList>
    </citation>
    <scope>NUCLEOTIDE SEQUENCE</scope>
    <source>
        <strain evidence="2">F2</strain>
        <plasmid evidence="2">pFP3</plasmid>
    </source>
</reference>